<dbReference type="InterPro" id="IPR004843">
    <property type="entry name" value="Calcineurin-like_PHP"/>
</dbReference>
<dbReference type="EC" id="3.1.31.-" evidence="7"/>
<keyword evidence="4 7" id="KW-0378">Hydrolase</keyword>
<keyword evidence="4" id="KW-0547">Nucleotide-binding</keyword>
<dbReference type="InterPro" id="IPR029052">
    <property type="entry name" value="Metallo-depent_PP-like"/>
</dbReference>
<dbReference type="SUPFAM" id="SSF55816">
    <property type="entry name" value="5'-nucleotidase (syn. UDP-sugar hydrolase), C-terminal domain"/>
    <property type="match status" value="1"/>
</dbReference>
<dbReference type="FunFam" id="3.90.780.10:FF:000004">
    <property type="entry name" value="UDP-sugar hydrolase, putative"/>
    <property type="match status" value="1"/>
</dbReference>
<dbReference type="GO" id="GO:0008768">
    <property type="term" value="F:UDP-sugar diphosphatase activity"/>
    <property type="evidence" value="ECO:0007669"/>
    <property type="project" value="TreeGrafter"/>
</dbReference>
<dbReference type="PANTHER" id="PTHR11575:SF24">
    <property type="entry name" value="5'-NUCLEOTIDASE"/>
    <property type="match status" value="1"/>
</dbReference>
<reference evidence="7" key="1">
    <citation type="submission" date="2018-08" db="EMBL/GenBank/DDBJ databases">
        <title>Meiothermus granaticius genome AF-68 sequencing project.</title>
        <authorList>
            <person name="Da Costa M.S."/>
            <person name="Albuquerque L."/>
            <person name="Raposo P."/>
            <person name="Froufe H.J.C."/>
            <person name="Barroso C.S."/>
            <person name="Egas C."/>
        </authorList>
    </citation>
    <scope>NUCLEOTIDE SEQUENCE [LARGE SCALE GENOMIC DNA]</scope>
    <source>
        <strain evidence="7">AF-68</strain>
    </source>
</reference>
<gene>
    <name evidence="7" type="primary">yhcR</name>
    <name evidence="7" type="ORF">Mgrana_01713</name>
</gene>
<comment type="subcellular location">
    <subcellularLocation>
        <location evidence="1">Secreted</location>
    </subcellularLocation>
</comment>
<dbReference type="PANTHER" id="PTHR11575">
    <property type="entry name" value="5'-NUCLEOTIDASE-RELATED"/>
    <property type="match status" value="1"/>
</dbReference>
<dbReference type="GO" id="GO:0004519">
    <property type="term" value="F:endonuclease activity"/>
    <property type="evidence" value="ECO:0007669"/>
    <property type="project" value="UniProtKB-KW"/>
</dbReference>
<dbReference type="GO" id="GO:0009166">
    <property type="term" value="P:nucleotide catabolic process"/>
    <property type="evidence" value="ECO:0007669"/>
    <property type="project" value="InterPro"/>
</dbReference>
<dbReference type="InterPro" id="IPR006179">
    <property type="entry name" value="5_nucleotidase/apyrase"/>
</dbReference>
<evidence type="ECO:0000259" key="5">
    <source>
        <dbReference type="Pfam" id="PF00149"/>
    </source>
</evidence>
<dbReference type="PRINTS" id="PR01607">
    <property type="entry name" value="APYRASEFAMLY"/>
</dbReference>
<evidence type="ECO:0000256" key="3">
    <source>
        <dbReference type="ARBA" id="ARBA00022729"/>
    </source>
</evidence>
<evidence type="ECO:0000256" key="4">
    <source>
        <dbReference type="RuleBase" id="RU362119"/>
    </source>
</evidence>
<dbReference type="SUPFAM" id="SSF56300">
    <property type="entry name" value="Metallo-dependent phosphatases"/>
    <property type="match status" value="1"/>
</dbReference>
<dbReference type="Pfam" id="PF02872">
    <property type="entry name" value="5_nucleotid_C"/>
    <property type="match status" value="1"/>
</dbReference>
<evidence type="ECO:0000313" key="8">
    <source>
        <dbReference type="Proteomes" id="UP000266178"/>
    </source>
</evidence>
<dbReference type="Gene3D" id="3.60.21.10">
    <property type="match status" value="1"/>
</dbReference>
<dbReference type="GO" id="GO:0000166">
    <property type="term" value="F:nucleotide binding"/>
    <property type="evidence" value="ECO:0007669"/>
    <property type="project" value="UniProtKB-KW"/>
</dbReference>
<dbReference type="Gene3D" id="3.90.780.10">
    <property type="entry name" value="5'-Nucleotidase, C-terminal domain"/>
    <property type="match status" value="1"/>
</dbReference>
<keyword evidence="7" id="KW-0255">Endonuclease</keyword>
<keyword evidence="2" id="KW-0964">Secreted</keyword>
<comment type="similarity">
    <text evidence="4">Belongs to the 5'-nucleotidase family.</text>
</comment>
<dbReference type="Proteomes" id="UP000266178">
    <property type="component" value="Unassembled WGS sequence"/>
</dbReference>
<evidence type="ECO:0000256" key="2">
    <source>
        <dbReference type="ARBA" id="ARBA00022525"/>
    </source>
</evidence>
<keyword evidence="8" id="KW-1185">Reference proteome</keyword>
<keyword evidence="3" id="KW-0732">Signal</keyword>
<dbReference type="RefSeq" id="WP_119357204.1">
    <property type="nucleotide sequence ID" value="NZ_BJXM01000011.1"/>
</dbReference>
<keyword evidence="7" id="KW-0540">Nuclease</keyword>
<dbReference type="GO" id="GO:0005576">
    <property type="term" value="C:extracellular region"/>
    <property type="evidence" value="ECO:0007669"/>
    <property type="project" value="UniProtKB-SubCell"/>
</dbReference>
<feature type="domain" description="5'-Nucleotidase C-terminal" evidence="6">
    <location>
        <begin position="363"/>
        <end position="525"/>
    </location>
</feature>
<evidence type="ECO:0000259" key="6">
    <source>
        <dbReference type="Pfam" id="PF02872"/>
    </source>
</evidence>
<dbReference type="EMBL" id="QWLB01000020">
    <property type="protein sequence ID" value="RIH92417.1"/>
    <property type="molecule type" value="Genomic_DNA"/>
</dbReference>
<organism evidence="7 8">
    <name type="scientific">Meiothermus granaticius NBRC 107808</name>
    <dbReference type="NCBI Taxonomy" id="1227551"/>
    <lineage>
        <taxon>Bacteria</taxon>
        <taxon>Thermotogati</taxon>
        <taxon>Deinococcota</taxon>
        <taxon>Deinococci</taxon>
        <taxon>Thermales</taxon>
        <taxon>Thermaceae</taxon>
        <taxon>Meiothermus</taxon>
    </lineage>
</organism>
<evidence type="ECO:0000256" key="1">
    <source>
        <dbReference type="ARBA" id="ARBA00004613"/>
    </source>
</evidence>
<name>A0A399F6V4_9DEIN</name>
<sequence>MKNWTRSSPLGLLVALLLILTACIPANQNRTVDITLLAVNDIHGNLLPSNFSYPDPADRSKRVSLQAGGVEAIATIVKETKAQNPNTLLVGAGDLIGASPLVSSLLADEPILKALSDLGMSFSSVGNHEFDRGYKELLRLQNGGCDEPFDPAKACKFGPYEGAKFQYLAANVRVKATGKPAFPAYVIKEVGGVKIGFIGLVLKETPSIVLPAGVAGLEFLDEAETANRLIPELKAQGAQVIVALIHQGGTAKEPFYVKDCTTLSGEIVDITKRLSPAVDLVISGHTHQGYQCRVDGRLVTQSDYYGHLVMQIDLIYDKAANKLLSIRTHPIIVDPSKFANDPAIRQIVSKAKAMTEAIAAQPIATLAVPQITRDPTPAGESALGDVIADAQLFATRDPAKGGAVIAFMNPGGIRANLPPNPSPSVTYGDTFTVQPFGNSLVVMTLTGAQIKAALEQQFDNPAPGQNRILQVSEGFSYTWDAKAPKGGKVSAMSLNGTPIDPSQTYRVTVNSFLADGGDNFVVFKEGTERLGGDLDLDALQAYLKAQEQAGRPVGITPRNRIAVMNP</sequence>
<dbReference type="AlphaFoldDB" id="A0A399F6V4"/>
<dbReference type="InterPro" id="IPR008334">
    <property type="entry name" value="5'-Nucleotdase_C"/>
</dbReference>
<dbReference type="Pfam" id="PF00149">
    <property type="entry name" value="Metallophos"/>
    <property type="match status" value="1"/>
</dbReference>
<dbReference type="GO" id="GO:0008253">
    <property type="term" value="F:5'-nucleotidase activity"/>
    <property type="evidence" value="ECO:0007669"/>
    <property type="project" value="TreeGrafter"/>
</dbReference>
<evidence type="ECO:0000313" key="7">
    <source>
        <dbReference type="EMBL" id="RIH92417.1"/>
    </source>
</evidence>
<protein>
    <submittedName>
        <fullName evidence="7">Endonuclease YhcR</fullName>
        <ecNumber evidence="7">3.1.31.-</ecNumber>
    </submittedName>
</protein>
<proteinExistence type="inferred from homology"/>
<dbReference type="GO" id="GO:0030288">
    <property type="term" value="C:outer membrane-bounded periplasmic space"/>
    <property type="evidence" value="ECO:0007669"/>
    <property type="project" value="TreeGrafter"/>
</dbReference>
<accession>A0A399F6V4</accession>
<dbReference type="InterPro" id="IPR036907">
    <property type="entry name" value="5'-Nucleotdase_C_sf"/>
</dbReference>
<dbReference type="PROSITE" id="PS51257">
    <property type="entry name" value="PROKAR_LIPOPROTEIN"/>
    <property type="match status" value="1"/>
</dbReference>
<feature type="domain" description="Calcineurin-like phosphoesterase" evidence="5">
    <location>
        <begin position="35"/>
        <end position="288"/>
    </location>
</feature>
<dbReference type="OrthoDB" id="9801679at2"/>
<comment type="caution">
    <text evidence="7">The sequence shown here is derived from an EMBL/GenBank/DDBJ whole genome shotgun (WGS) entry which is preliminary data.</text>
</comment>